<evidence type="ECO:0000313" key="2">
    <source>
        <dbReference type="Proteomes" id="UP001141183"/>
    </source>
</evidence>
<sequence>MNIIFSESTKKALLDEIEKSSYNHIRVKVVGVGCGKPAYDLFADFISDEDFEVIINEVKFTIAKKDEKLCNDIEIKYDKEIYNKGFYVRSL</sequence>
<dbReference type="SUPFAM" id="SSF89360">
    <property type="entry name" value="HesB-like domain"/>
    <property type="match status" value="1"/>
</dbReference>
<reference evidence="1" key="1">
    <citation type="submission" date="2022-05" db="EMBL/GenBank/DDBJ databases">
        <title>Draft genome sequence of Clostridium tertium strain CP3 isolated from Peru.</title>
        <authorList>
            <person name="Hurtado R."/>
            <person name="Lima L."/>
            <person name="Sousa T."/>
            <person name="Jaiswal A.K."/>
            <person name="Tiwari S."/>
            <person name="Maturrano L."/>
            <person name="Brenig B."/>
            <person name="Azevedo V."/>
        </authorList>
    </citation>
    <scope>NUCLEOTIDE SEQUENCE</scope>
    <source>
        <strain evidence="1">CP3</strain>
    </source>
</reference>
<accession>A0A9X3XPR1</accession>
<organism evidence="1 2">
    <name type="scientific">Clostridium tertium</name>
    <dbReference type="NCBI Taxonomy" id="1559"/>
    <lineage>
        <taxon>Bacteria</taxon>
        <taxon>Bacillati</taxon>
        <taxon>Bacillota</taxon>
        <taxon>Clostridia</taxon>
        <taxon>Eubacteriales</taxon>
        <taxon>Clostridiaceae</taxon>
        <taxon>Clostridium</taxon>
    </lineage>
</organism>
<keyword evidence="2" id="KW-1185">Reference proteome</keyword>
<dbReference type="RefSeq" id="WP_008678116.1">
    <property type="nucleotide sequence ID" value="NZ_CABKOG010000003.1"/>
</dbReference>
<name>A0A9X3XPR1_9CLOT</name>
<protein>
    <recommendedName>
        <fullName evidence="3">HesB-like selenoprotein</fullName>
    </recommendedName>
</protein>
<dbReference type="Gene3D" id="2.60.300.12">
    <property type="entry name" value="HesB-like domain"/>
    <property type="match status" value="1"/>
</dbReference>
<dbReference type="EMBL" id="JAMRYU010000012">
    <property type="protein sequence ID" value="MDC4241002.1"/>
    <property type="molecule type" value="Genomic_DNA"/>
</dbReference>
<gene>
    <name evidence="1" type="ORF">NE398_12620</name>
</gene>
<dbReference type="AlphaFoldDB" id="A0A9X3XPR1"/>
<proteinExistence type="predicted"/>
<comment type="caution">
    <text evidence="1">The sequence shown here is derived from an EMBL/GenBank/DDBJ whole genome shotgun (WGS) entry which is preliminary data.</text>
</comment>
<evidence type="ECO:0000313" key="1">
    <source>
        <dbReference type="EMBL" id="MDC4241002.1"/>
    </source>
</evidence>
<evidence type="ECO:0008006" key="3">
    <source>
        <dbReference type="Google" id="ProtNLM"/>
    </source>
</evidence>
<dbReference type="InterPro" id="IPR035903">
    <property type="entry name" value="HesB-like_dom_sf"/>
</dbReference>
<dbReference type="Proteomes" id="UP001141183">
    <property type="component" value="Unassembled WGS sequence"/>
</dbReference>